<protein>
    <submittedName>
        <fullName evidence="1">Uncharacterized protein</fullName>
    </submittedName>
</protein>
<evidence type="ECO:0000313" key="1">
    <source>
        <dbReference type="EMBL" id="PZQ51841.1"/>
    </source>
</evidence>
<dbReference type="EMBL" id="QFPX01000024">
    <property type="protein sequence ID" value="PZQ51841.1"/>
    <property type="molecule type" value="Genomic_DNA"/>
</dbReference>
<comment type="caution">
    <text evidence="1">The sequence shown here is derived from an EMBL/GenBank/DDBJ whole genome shotgun (WGS) entry which is preliminary data.</text>
</comment>
<gene>
    <name evidence="1" type="ORF">DI555_20810</name>
</gene>
<evidence type="ECO:0000313" key="2">
    <source>
        <dbReference type="Proteomes" id="UP000249082"/>
    </source>
</evidence>
<name>A0A2W5NEC9_9SPHN</name>
<dbReference type="Proteomes" id="UP000249082">
    <property type="component" value="Unassembled WGS sequence"/>
</dbReference>
<reference evidence="1 2" key="1">
    <citation type="submission" date="2017-08" db="EMBL/GenBank/DDBJ databases">
        <title>Infants hospitalized years apart are colonized by the same room-sourced microbial strains.</title>
        <authorList>
            <person name="Brooks B."/>
            <person name="Olm M.R."/>
            <person name="Firek B.A."/>
            <person name="Baker R."/>
            <person name="Thomas B.C."/>
            <person name="Morowitz M.J."/>
            <person name="Banfield J.F."/>
        </authorList>
    </citation>
    <scope>NUCLEOTIDE SEQUENCE [LARGE SCALE GENOMIC DNA]</scope>
    <source>
        <strain evidence="1">S2_005_002_R2_33</strain>
    </source>
</reference>
<accession>A0A2W5NEC9</accession>
<proteinExistence type="predicted"/>
<dbReference type="AlphaFoldDB" id="A0A2W5NEC9"/>
<organism evidence="1 2">
    <name type="scientific">Novosphingobium pentaromativorans</name>
    <dbReference type="NCBI Taxonomy" id="205844"/>
    <lineage>
        <taxon>Bacteria</taxon>
        <taxon>Pseudomonadati</taxon>
        <taxon>Pseudomonadota</taxon>
        <taxon>Alphaproteobacteria</taxon>
        <taxon>Sphingomonadales</taxon>
        <taxon>Sphingomonadaceae</taxon>
        <taxon>Novosphingobium</taxon>
    </lineage>
</organism>
<sequence length="73" mass="8338">MDLLVTLCGSEDAAAAWLFDDATFREITGNSADLSLAHGDFWSLSLMEDWLKVMAHFAPVYPQLIRSLFRFRR</sequence>